<dbReference type="AlphaFoldDB" id="D3DJH2"/>
<evidence type="ECO:0000313" key="2">
    <source>
        <dbReference type="EMBL" id="BAI69974.1"/>
    </source>
</evidence>
<dbReference type="STRING" id="608538.HTH_1525"/>
<dbReference type="RefSeq" id="WP_012964154.1">
    <property type="nucleotide sequence ID" value="NC_013799.1"/>
</dbReference>
<dbReference type="Proteomes" id="UP000002574">
    <property type="component" value="Chromosome"/>
</dbReference>
<evidence type="ECO:0000313" key="3">
    <source>
        <dbReference type="Proteomes" id="UP000002574"/>
    </source>
</evidence>
<accession>D3DJH2</accession>
<dbReference type="KEGG" id="hth:HTH_1525"/>
<dbReference type="OrthoDB" id="9813582at2"/>
<feature type="signal peptide" evidence="1">
    <location>
        <begin position="1"/>
        <end position="18"/>
    </location>
</feature>
<keyword evidence="3" id="KW-1185">Reference proteome</keyword>
<name>D3DJH2_HYDTT</name>
<dbReference type="KEGG" id="hte:Hydth_1513"/>
<dbReference type="SUPFAM" id="SSF50998">
    <property type="entry name" value="Quinoprotein alcohol dehydrogenase-like"/>
    <property type="match status" value="1"/>
</dbReference>
<dbReference type="EMBL" id="AP011112">
    <property type="protein sequence ID" value="BAI69974.1"/>
    <property type="molecule type" value="Genomic_DNA"/>
</dbReference>
<gene>
    <name evidence="2" type="ordered locus">HTH_1525</name>
</gene>
<sequence length="504" mass="55602">MRKVCLIILFFFVSYGFAESPTENIKKFFSREGYIIKLEDGKVLLDLGKGGVKEGEMFSVVEEGKPIIHPITGKILGKEIKQVGEVKVEKVYDNFSEAKLIKGEKPKVGQRVVLSYTDVCYEGSDEGFFKVSSAVEGVRKGSGCTYTIKEFKDGYGIEFNGSAVAFYPLPQVAAEGVQRASLQDLKLLARSKLIKALPSIPISADVGDVMGNGRDYLVILYSGRLEVYELLKNDIVKRSAYSLPAGTAVNVCVGKIGKEEKDYIIVNMISGDRASSLILKMVGDSLIPLKTDIPYIMGVLDKSKPKDTFVGQKFDFDNKFGQAVRLSFDGENIKEAGVLKAPRGFRVDSAFYYKNYLVFTDSSGRVRVFDGDNEVFSSDEGFGGSYSYVEVSVGSAGKINYIFNPKGAVGDVLDFKVAYVVKNTTGMVQRFLDIVKYSRGDIFLLDEQRKDVILLKQLVGGNLEEAIQSVVFTKDGRLLVLTGRTGTIPIQNKGELYQVEIRVL</sequence>
<proteinExistence type="predicted"/>
<organism evidence="2 3">
    <name type="scientific">Hydrogenobacter thermophilus (strain DSM 6534 / IAM 12695 / TK-6)</name>
    <dbReference type="NCBI Taxonomy" id="608538"/>
    <lineage>
        <taxon>Bacteria</taxon>
        <taxon>Pseudomonadati</taxon>
        <taxon>Aquificota</taxon>
        <taxon>Aquificia</taxon>
        <taxon>Aquificales</taxon>
        <taxon>Aquificaceae</taxon>
        <taxon>Hydrogenobacter</taxon>
    </lineage>
</organism>
<reference evidence="2 3" key="1">
    <citation type="journal article" date="2010" name="J. Bacteriol.">
        <title>Complete genome sequence of the thermophilic, obligately chemolithoautotrophic hydrogen-oxidizing bacterium Hydrogenobacter thermophilus TK-6.</title>
        <authorList>
            <person name="Arai H."/>
            <person name="Kanbe H."/>
            <person name="Ishii M."/>
            <person name="Igarashi Y."/>
        </authorList>
    </citation>
    <scope>NUCLEOTIDE SEQUENCE [LARGE SCALE GENOMIC DNA]</scope>
    <source>
        <strain evidence="3">DSM 6534 / IAM 12695 / TK-6 [Tokyo]</strain>
    </source>
</reference>
<feature type="chain" id="PRO_5003043325" evidence="1">
    <location>
        <begin position="19"/>
        <end position="504"/>
    </location>
</feature>
<evidence type="ECO:0000256" key="1">
    <source>
        <dbReference type="SAM" id="SignalP"/>
    </source>
</evidence>
<keyword evidence="1" id="KW-0732">Signal</keyword>
<dbReference type="InterPro" id="IPR011047">
    <property type="entry name" value="Quinoprotein_ADH-like_sf"/>
</dbReference>
<protein>
    <submittedName>
        <fullName evidence="2">Uncharacterized protein</fullName>
    </submittedName>
</protein>